<evidence type="ECO:0000313" key="5">
    <source>
        <dbReference type="Proteomes" id="UP000554965"/>
    </source>
</evidence>
<dbReference type="GO" id="GO:0008483">
    <property type="term" value="F:transaminase activity"/>
    <property type="evidence" value="ECO:0007669"/>
    <property type="project" value="InterPro"/>
</dbReference>
<protein>
    <submittedName>
        <fullName evidence="4">Isoleucine 2-epimerase</fullName>
        <ecNumber evidence="4">5.1.1.21</ecNumber>
    </submittedName>
</protein>
<dbReference type="CDD" id="cd00610">
    <property type="entry name" value="OAT_like"/>
    <property type="match status" value="1"/>
</dbReference>
<dbReference type="GO" id="GO:0030170">
    <property type="term" value="F:pyridoxal phosphate binding"/>
    <property type="evidence" value="ECO:0007669"/>
    <property type="project" value="InterPro"/>
</dbReference>
<dbReference type="AlphaFoldDB" id="A0A7Z7NBF0"/>
<accession>A0A7Z7NBF0</accession>
<dbReference type="InterPro" id="IPR015424">
    <property type="entry name" value="PyrdxlP-dep_Trfase"/>
</dbReference>
<dbReference type="PANTHER" id="PTHR45688:SF13">
    <property type="entry name" value="ALANINE--GLYOXYLATE AMINOTRANSFERASE 2-LIKE"/>
    <property type="match status" value="1"/>
</dbReference>
<dbReference type="Gene3D" id="3.40.640.10">
    <property type="entry name" value="Type I PLP-dependent aspartate aminotransferase-like (Major domain)"/>
    <property type="match status" value="1"/>
</dbReference>
<dbReference type="Gene3D" id="3.90.1150.10">
    <property type="entry name" value="Aspartate Aminotransferase, domain 1"/>
    <property type="match status" value="1"/>
</dbReference>
<keyword evidence="4" id="KW-0413">Isomerase</keyword>
<dbReference type="EMBL" id="OCTY01000002">
    <property type="protein sequence ID" value="SOJ56840.1"/>
    <property type="molecule type" value="Genomic_DNA"/>
</dbReference>
<evidence type="ECO:0000256" key="2">
    <source>
        <dbReference type="ARBA" id="ARBA00022898"/>
    </source>
</evidence>
<comment type="caution">
    <text evidence="4">The sequence shown here is derived from an EMBL/GenBank/DDBJ whole genome shotgun (WGS) entry which is preliminary data.</text>
</comment>
<dbReference type="EC" id="5.1.1.21" evidence="4"/>
<dbReference type="GO" id="GO:0016853">
    <property type="term" value="F:isomerase activity"/>
    <property type="evidence" value="ECO:0007669"/>
    <property type="project" value="UniProtKB-KW"/>
</dbReference>
<organism evidence="4 5">
    <name type="scientific">Mycobacterium simulans</name>
    <dbReference type="NCBI Taxonomy" id="627089"/>
    <lineage>
        <taxon>Bacteria</taxon>
        <taxon>Bacillati</taxon>
        <taxon>Actinomycetota</taxon>
        <taxon>Actinomycetes</taxon>
        <taxon>Mycobacteriales</taxon>
        <taxon>Mycobacteriaceae</taxon>
        <taxon>Mycobacterium</taxon>
    </lineage>
</organism>
<keyword evidence="2 3" id="KW-0663">Pyridoxal phosphate</keyword>
<dbReference type="InterPro" id="IPR005814">
    <property type="entry name" value="Aminotrans_3"/>
</dbReference>
<dbReference type="SUPFAM" id="SSF53383">
    <property type="entry name" value="PLP-dependent transferases"/>
    <property type="match status" value="1"/>
</dbReference>
<dbReference type="Pfam" id="PF00202">
    <property type="entry name" value="Aminotran_3"/>
    <property type="match status" value="1"/>
</dbReference>
<dbReference type="RefSeq" id="WP_186244391.1">
    <property type="nucleotide sequence ID" value="NZ_OCTY01000002.1"/>
</dbReference>
<dbReference type="InterPro" id="IPR015422">
    <property type="entry name" value="PyrdxlP-dep_Trfase_small"/>
</dbReference>
<dbReference type="PROSITE" id="PS00600">
    <property type="entry name" value="AA_TRANSFER_CLASS_3"/>
    <property type="match status" value="1"/>
</dbReference>
<evidence type="ECO:0000256" key="1">
    <source>
        <dbReference type="ARBA" id="ARBA00008954"/>
    </source>
</evidence>
<evidence type="ECO:0000256" key="3">
    <source>
        <dbReference type="RuleBase" id="RU003560"/>
    </source>
</evidence>
<dbReference type="InterPro" id="IPR049704">
    <property type="entry name" value="Aminotrans_3_PPA_site"/>
</dbReference>
<keyword evidence="5" id="KW-1185">Reference proteome</keyword>
<dbReference type="PANTHER" id="PTHR45688">
    <property type="match status" value="1"/>
</dbReference>
<reference evidence="4 5" key="1">
    <citation type="submission" date="2017-10" db="EMBL/GenBank/DDBJ databases">
        <authorList>
            <consortium name="Urmite Genomes"/>
        </authorList>
    </citation>
    <scope>NUCLEOTIDE SEQUENCE [LARGE SCALE GENOMIC DNA]</scope>
    <source>
        <strain evidence="4 5">FB-527</strain>
    </source>
</reference>
<evidence type="ECO:0000313" key="4">
    <source>
        <dbReference type="EMBL" id="SOJ56840.1"/>
    </source>
</evidence>
<gene>
    <name evidence="4" type="ORF">MSIMFB_04317</name>
</gene>
<name>A0A7Z7NBF0_9MYCO</name>
<dbReference type="Proteomes" id="UP000554965">
    <property type="component" value="Unassembled WGS sequence"/>
</dbReference>
<sequence length="444" mass="48076">MTVGAVSLNALDPTAVAGLDKETRNLIDRRSKVMSPLYRLFYQKPLRPARAFGTKIIDVYGDEYLDAYNNVPCVGHNHPRVVDAITRQLSLINTNTRYLQSDIVEYAEDLVSTHGPRLNNVVLTCTGSEANDLALRIARHVTGGTGVIVSRFAYHGNTRDVTTWSPASGTGVIGDEVRLVSPPDGFRTDANLAAAFVREVQTQIEDLQRNGIRLAALVVDSLFSSDGIFPDPDALTQAVAAVHRAGGVFVSDEVQSGFGRTGSAMWGYQRCGVDADIATMGKPMGNGMPIGGVIMKQTHAERLGAHVPYFNTFGGQNVPVAAAQAVLDVIRDEGLIANAALRGGQLVDGMRESLDRFGHCYHIRGAGLYIGVEFATDLHTKSPDPSTADAVVNGMRRRRVLISRCGPHANVLKIRPPLVFSHSDVDRYLTEFDAVVRDVRAARD</sequence>
<dbReference type="InterPro" id="IPR015421">
    <property type="entry name" value="PyrdxlP-dep_Trfase_major"/>
</dbReference>
<proteinExistence type="inferred from homology"/>
<comment type="similarity">
    <text evidence="1 3">Belongs to the class-III pyridoxal-phosphate-dependent aminotransferase family.</text>
</comment>
<dbReference type="PIRSF" id="PIRSF000521">
    <property type="entry name" value="Transaminase_4ab_Lys_Orn"/>
    <property type="match status" value="1"/>
</dbReference>